<dbReference type="RefSeq" id="WP_272141479.1">
    <property type="nucleotide sequence ID" value="NZ_JAQNDM010000002.1"/>
</dbReference>
<dbReference type="Proteomes" id="UP001221838">
    <property type="component" value="Unassembled WGS sequence"/>
</dbReference>
<organism evidence="2 3">
    <name type="scientific">Stigmatella ashevillensis</name>
    <dbReference type="NCBI Taxonomy" id="2995309"/>
    <lineage>
        <taxon>Bacteria</taxon>
        <taxon>Pseudomonadati</taxon>
        <taxon>Myxococcota</taxon>
        <taxon>Myxococcia</taxon>
        <taxon>Myxococcales</taxon>
        <taxon>Cystobacterineae</taxon>
        <taxon>Archangiaceae</taxon>
        <taxon>Stigmatella</taxon>
    </lineage>
</organism>
<proteinExistence type="predicted"/>
<feature type="signal peptide" evidence="1">
    <location>
        <begin position="1"/>
        <end position="21"/>
    </location>
</feature>
<evidence type="ECO:0000313" key="2">
    <source>
        <dbReference type="EMBL" id="MDC0711518.1"/>
    </source>
</evidence>
<evidence type="ECO:0000256" key="1">
    <source>
        <dbReference type="SAM" id="SignalP"/>
    </source>
</evidence>
<sequence>MLDFLACRSLLLVLLASSVAAQDLRPNVRKLYLSEDPRDAVPWLYVGSRMATVLRFEQDVDSARTSLLGWEGWFEPLLVGGKSVVLVPLQPLSPEEHFLLRVTLVDKTELPFVVTGRDSGRVDQQVDVFPDRETADAVRSRLFDAYGRERLLREENERYRKEEISVDHALAALLVRGAVKLTPFIHVNTWQLPWEGMHMEVRHFSNRAGDKTALVFSMKNQDPDKPWKLMEARLLSSSTGEDWPFAMRMDRAEIGPGSSGTLAIVADVSAFDFKKGAEKLVLQLFQADGLMVANIALEGRDVRK</sequence>
<keyword evidence="1" id="KW-0732">Signal</keyword>
<dbReference type="EMBL" id="JAQNDM010000002">
    <property type="protein sequence ID" value="MDC0711518.1"/>
    <property type="molecule type" value="Genomic_DNA"/>
</dbReference>
<feature type="chain" id="PRO_5047451982" evidence="1">
    <location>
        <begin position="22"/>
        <end position="304"/>
    </location>
</feature>
<accession>A0ABT5DD09</accession>
<reference evidence="2 3" key="1">
    <citation type="submission" date="2022-11" db="EMBL/GenBank/DDBJ databases">
        <title>Minimal conservation of predation-associated metabolite biosynthetic gene clusters underscores biosynthetic potential of Myxococcota including descriptions for ten novel species: Archangium lansinium sp. nov., Myxococcus landrumus sp. nov., Nannocystis bai.</title>
        <authorList>
            <person name="Ahearne A."/>
            <person name="Stevens C."/>
            <person name="Dowd S."/>
        </authorList>
    </citation>
    <scope>NUCLEOTIDE SEQUENCE [LARGE SCALE GENOMIC DNA]</scope>
    <source>
        <strain evidence="2 3">NCWAL01</strain>
    </source>
</reference>
<protein>
    <submittedName>
        <fullName evidence="2">DUF2381 family protein</fullName>
    </submittedName>
</protein>
<dbReference type="InterPro" id="IPR011754">
    <property type="entry name" value="Mxa_paralog_2268"/>
</dbReference>
<comment type="caution">
    <text evidence="2">The sequence shown here is derived from an EMBL/GenBank/DDBJ whole genome shotgun (WGS) entry which is preliminary data.</text>
</comment>
<dbReference type="Pfam" id="PF09544">
    <property type="entry name" value="DUF2381"/>
    <property type="match status" value="1"/>
</dbReference>
<evidence type="ECO:0000313" key="3">
    <source>
        <dbReference type="Proteomes" id="UP001221838"/>
    </source>
</evidence>
<keyword evidence="3" id="KW-1185">Reference proteome</keyword>
<gene>
    <name evidence="2" type="ORF">POL68_23810</name>
</gene>
<name>A0ABT5DD09_9BACT</name>